<dbReference type="InterPro" id="IPR018496">
    <property type="entry name" value="PsdUridine_synth_RsuA/RluB_CS"/>
</dbReference>
<dbReference type="NCBIfam" id="TIGR00093">
    <property type="entry name" value="pseudouridine synthase"/>
    <property type="match status" value="1"/>
</dbReference>
<evidence type="ECO:0000259" key="5">
    <source>
        <dbReference type="SMART" id="SM00363"/>
    </source>
</evidence>
<dbReference type="GeneID" id="10509896"/>
<feature type="domain" description="RNA-binding S4" evidence="5">
    <location>
        <begin position="110"/>
        <end position="169"/>
    </location>
</feature>
<dbReference type="Pfam" id="PF00849">
    <property type="entry name" value="PseudoU_synth_2"/>
    <property type="match status" value="1"/>
</dbReference>
<dbReference type="SUPFAM" id="SSF55120">
    <property type="entry name" value="Pseudouridine synthase"/>
    <property type="match status" value="1"/>
</dbReference>
<name>F0Z999_DICPU</name>
<evidence type="ECO:0000313" key="6">
    <source>
        <dbReference type="EMBL" id="EGC39465.1"/>
    </source>
</evidence>
<dbReference type="PROSITE" id="PS50889">
    <property type="entry name" value="S4"/>
    <property type="match status" value="1"/>
</dbReference>
<dbReference type="Gene3D" id="3.30.70.1560">
    <property type="entry name" value="Alpha-L RNA-binding motif"/>
    <property type="match status" value="1"/>
</dbReference>
<dbReference type="Gene3D" id="3.10.290.10">
    <property type="entry name" value="RNA-binding S4 domain"/>
    <property type="match status" value="1"/>
</dbReference>
<dbReference type="GO" id="GO:0003723">
    <property type="term" value="F:RNA binding"/>
    <property type="evidence" value="ECO:0007669"/>
    <property type="project" value="UniProtKB-KW"/>
</dbReference>
<dbReference type="FunFam" id="3.10.290.10:FF:000003">
    <property type="entry name" value="Pseudouridine synthase"/>
    <property type="match status" value="1"/>
</dbReference>
<keyword evidence="7" id="KW-1185">Reference proteome</keyword>
<keyword evidence="3" id="KW-0694">RNA-binding</keyword>
<dbReference type="Proteomes" id="UP000001064">
    <property type="component" value="Unassembled WGS sequence"/>
</dbReference>
<dbReference type="AlphaFoldDB" id="F0Z999"/>
<comment type="similarity">
    <text evidence="1">Belongs to the pseudouridine synthase RsuA family.</text>
</comment>
<evidence type="ECO:0000256" key="3">
    <source>
        <dbReference type="PROSITE-ProRule" id="PRU00182"/>
    </source>
</evidence>
<dbReference type="InterPro" id="IPR002942">
    <property type="entry name" value="S4_RNA-bd"/>
</dbReference>
<dbReference type="eggNOG" id="ENOG502QT4T">
    <property type="taxonomic scope" value="Eukaryota"/>
</dbReference>
<protein>
    <recommendedName>
        <fullName evidence="5">RNA-binding S4 domain-containing protein</fullName>
    </recommendedName>
</protein>
<dbReference type="FunCoup" id="F0Z999">
    <property type="interactions" value="9"/>
</dbReference>
<dbReference type="GO" id="GO:0009982">
    <property type="term" value="F:pseudouridine synthase activity"/>
    <property type="evidence" value="ECO:0007669"/>
    <property type="project" value="InterPro"/>
</dbReference>
<dbReference type="STRING" id="5786.F0Z999"/>
<dbReference type="Pfam" id="PF01479">
    <property type="entry name" value="S4"/>
    <property type="match status" value="1"/>
</dbReference>
<accession>F0Z999</accession>
<dbReference type="InParanoid" id="F0Z999"/>
<dbReference type="InterPro" id="IPR020103">
    <property type="entry name" value="PsdUridine_synth_cat_dom_sf"/>
</dbReference>
<evidence type="ECO:0000256" key="2">
    <source>
        <dbReference type="ARBA" id="ARBA00023235"/>
    </source>
</evidence>
<dbReference type="InterPro" id="IPR050343">
    <property type="entry name" value="RsuA_PseudoU_synthase"/>
</dbReference>
<dbReference type="OrthoDB" id="440619at2759"/>
<dbReference type="InterPro" id="IPR000748">
    <property type="entry name" value="PsdUridine_synth_RsuA/RluB/E/F"/>
</dbReference>
<dbReference type="InterPro" id="IPR042092">
    <property type="entry name" value="PsdUridine_s_RsuA/RluB/E/F_cat"/>
</dbReference>
<dbReference type="RefSeq" id="XP_003284023.1">
    <property type="nucleotide sequence ID" value="XM_003283975.1"/>
</dbReference>
<dbReference type="GO" id="GO:0006364">
    <property type="term" value="P:rRNA processing"/>
    <property type="evidence" value="ECO:0007669"/>
    <property type="project" value="UniProtKB-ARBA"/>
</dbReference>
<dbReference type="InterPro" id="IPR020094">
    <property type="entry name" value="TruA/RsuA/RluB/E/F_N"/>
</dbReference>
<evidence type="ECO:0000256" key="1">
    <source>
        <dbReference type="ARBA" id="ARBA00008348"/>
    </source>
</evidence>
<dbReference type="PANTHER" id="PTHR47683:SF2">
    <property type="entry name" value="RNA-BINDING S4 DOMAIN-CONTAINING PROTEIN"/>
    <property type="match status" value="1"/>
</dbReference>
<proteinExistence type="inferred from homology"/>
<dbReference type="KEGG" id="dpp:DICPUDRAFT_147740"/>
<dbReference type="SUPFAM" id="SSF55174">
    <property type="entry name" value="Alpha-L RNA-binding motif"/>
    <property type="match status" value="1"/>
</dbReference>
<dbReference type="InterPro" id="IPR006145">
    <property type="entry name" value="PsdUridine_synth_RsuA/RluA"/>
</dbReference>
<dbReference type="SMART" id="SM00363">
    <property type="entry name" value="S4"/>
    <property type="match status" value="1"/>
</dbReference>
<dbReference type="Gene3D" id="3.30.70.580">
    <property type="entry name" value="Pseudouridine synthase I, catalytic domain, N-terminal subdomain"/>
    <property type="match status" value="1"/>
</dbReference>
<dbReference type="GO" id="GO:0001522">
    <property type="term" value="P:pseudouridine synthesis"/>
    <property type="evidence" value="ECO:0007669"/>
    <property type="project" value="InterPro"/>
</dbReference>
<feature type="region of interest" description="Disordered" evidence="4">
    <location>
        <begin position="52"/>
        <end position="85"/>
    </location>
</feature>
<sequence length="377" mass="43975">MNNLINGFCKLTLASNRYFINNSYSNTNKIIKPLSCFYSTNIPKQSNQKIKTFSTKQKDKKPIQQKNNNNDDNHDDDDDENEGFISNSFQSFSKDKIIENEQDEIKGHKERLNKVLSRSGVASRRKADEMIREGRVKVNGVVTTLENDHFVSIIDEVEVDGKIIKKPMPRMWMHFKKPKVLVTHSEVEGRESLVPILKKVLKKDHLITVGRLDYYSEGLILLTNDGNLSRYLEHPDNEFERTYRVRIFGKITQEMQDIFTKGIVIDNIKYKPIEVIVDKESKNNSWVVIKIKEGKNREIRKILEYFNIKVLRLIRVGYGPYELPESLKHGETIEIPLKSKIKKFLAAYNKGEKTKRYLLYEKKKLDTATNKNENTNN</sequence>
<dbReference type="InterPro" id="IPR036986">
    <property type="entry name" value="S4_RNA-bd_sf"/>
</dbReference>
<dbReference type="PANTHER" id="PTHR47683">
    <property type="entry name" value="PSEUDOURIDINE SYNTHASE FAMILY PROTEIN-RELATED"/>
    <property type="match status" value="1"/>
</dbReference>
<organism evidence="6 7">
    <name type="scientific">Dictyostelium purpureum</name>
    <name type="common">Slime mold</name>
    <dbReference type="NCBI Taxonomy" id="5786"/>
    <lineage>
        <taxon>Eukaryota</taxon>
        <taxon>Amoebozoa</taxon>
        <taxon>Evosea</taxon>
        <taxon>Eumycetozoa</taxon>
        <taxon>Dictyostelia</taxon>
        <taxon>Dictyosteliales</taxon>
        <taxon>Dictyosteliaceae</taxon>
        <taxon>Dictyostelium</taxon>
    </lineage>
</organism>
<dbReference type="PROSITE" id="PS01149">
    <property type="entry name" value="PSI_RSU"/>
    <property type="match status" value="1"/>
</dbReference>
<dbReference type="EMBL" id="GL870957">
    <property type="protein sequence ID" value="EGC39465.1"/>
    <property type="molecule type" value="Genomic_DNA"/>
</dbReference>
<feature type="compositionally biased region" description="Acidic residues" evidence="4">
    <location>
        <begin position="73"/>
        <end position="82"/>
    </location>
</feature>
<keyword evidence="2" id="KW-0413">Isomerase</keyword>
<gene>
    <name evidence="6" type="ORF">DICPUDRAFT_147740</name>
</gene>
<dbReference type="OMA" id="NGHQKEY"/>
<evidence type="ECO:0000313" key="7">
    <source>
        <dbReference type="Proteomes" id="UP000001064"/>
    </source>
</evidence>
<dbReference type="CDD" id="cd00165">
    <property type="entry name" value="S4"/>
    <property type="match status" value="1"/>
</dbReference>
<reference evidence="7" key="1">
    <citation type="journal article" date="2011" name="Genome Biol.">
        <title>Comparative genomics of the social amoebae Dictyostelium discoideum and Dictyostelium purpureum.</title>
        <authorList>
            <consortium name="US DOE Joint Genome Institute (JGI-PGF)"/>
            <person name="Sucgang R."/>
            <person name="Kuo A."/>
            <person name="Tian X."/>
            <person name="Salerno W."/>
            <person name="Parikh A."/>
            <person name="Feasley C.L."/>
            <person name="Dalin E."/>
            <person name="Tu H."/>
            <person name="Huang E."/>
            <person name="Barry K."/>
            <person name="Lindquist E."/>
            <person name="Shapiro H."/>
            <person name="Bruce D."/>
            <person name="Schmutz J."/>
            <person name="Salamov A."/>
            <person name="Fey P."/>
            <person name="Gaudet P."/>
            <person name="Anjard C."/>
            <person name="Babu M.M."/>
            <person name="Basu S."/>
            <person name="Bushmanova Y."/>
            <person name="van der Wel H."/>
            <person name="Katoh-Kurasawa M."/>
            <person name="Dinh C."/>
            <person name="Coutinho P.M."/>
            <person name="Saito T."/>
            <person name="Elias M."/>
            <person name="Schaap P."/>
            <person name="Kay R.R."/>
            <person name="Henrissat B."/>
            <person name="Eichinger L."/>
            <person name="Rivero F."/>
            <person name="Putnam N.H."/>
            <person name="West C.M."/>
            <person name="Loomis W.F."/>
            <person name="Chisholm R.L."/>
            <person name="Shaulsky G."/>
            <person name="Strassmann J.E."/>
            <person name="Queller D.C."/>
            <person name="Kuspa A."/>
            <person name="Grigoriev I.V."/>
        </authorList>
    </citation>
    <scope>NUCLEOTIDE SEQUENCE [LARGE SCALE GENOMIC DNA]</scope>
    <source>
        <strain evidence="7">QSDP1</strain>
    </source>
</reference>
<dbReference type="VEuPathDB" id="AmoebaDB:DICPUDRAFT_147740"/>
<evidence type="ECO:0000256" key="4">
    <source>
        <dbReference type="SAM" id="MobiDB-lite"/>
    </source>
</evidence>